<dbReference type="AlphaFoldDB" id="A0A0S2I3N6"/>
<dbReference type="STRING" id="1307839.L21SP5_03337"/>
<keyword evidence="3" id="KW-0963">Cytoplasm</keyword>
<evidence type="ECO:0000256" key="1">
    <source>
        <dbReference type="ARBA" id="ARBA00001946"/>
    </source>
</evidence>
<dbReference type="Gene3D" id="3.40.50.450">
    <property type="match status" value="1"/>
</dbReference>
<dbReference type="UniPathway" id="UPA00109">
    <property type="reaction ID" value="UER00182"/>
</dbReference>
<dbReference type="EC" id="2.7.1.11" evidence="11"/>
<sequence length="401" mass="44618">MAKVNKIKGVIGILTGGGDVPGLNPAIRAVTIRALREGYKVIGLRKGWGGVVDMQRKPKVDEGEHYIELNEDIVNKAGRTGGTFLHSTRTRPSHIPKDRVPDHLKEQYTDEVNDLTPEVLKNLDYLGIDYLIPIGGDDTISYGVRLYQEGVNVVAIPKTMDNDVPGTDYCIGFSTCITRTIMMTNILRTSAGSHERFLVLEVFGRYAGFTAMLPTMAGAANRCVIPEHKFDIEHLTELLTEDRKKNPSNYSVVLVSEGAMFKGGEMVFENSQKDMYGHAKLGGIGDLVSQRVKEISPKFNKGRKVNVINQKLGYLVRGGDPDSIDSIVPMAYGNLALDLILQGVHGRLVVLQNGRYDNLPIEVVTSNTKKVNVDKHYNIERLRPYYKSFEMKPLFLMTSEF</sequence>
<evidence type="ECO:0000256" key="7">
    <source>
        <dbReference type="ARBA" id="ARBA00022842"/>
    </source>
</evidence>
<dbReference type="GO" id="GO:0005524">
    <property type="term" value="F:ATP binding"/>
    <property type="evidence" value="ECO:0007669"/>
    <property type="project" value="TreeGrafter"/>
</dbReference>
<keyword evidence="5" id="KW-0479">Metal-binding</keyword>
<feature type="domain" description="Phosphofructokinase" evidence="10">
    <location>
        <begin position="11"/>
        <end position="339"/>
    </location>
</feature>
<evidence type="ECO:0000256" key="8">
    <source>
        <dbReference type="ARBA" id="ARBA00023152"/>
    </source>
</evidence>
<evidence type="ECO:0000256" key="4">
    <source>
        <dbReference type="ARBA" id="ARBA00022679"/>
    </source>
</evidence>
<dbReference type="GO" id="GO:0003872">
    <property type="term" value="F:6-phosphofructokinase activity"/>
    <property type="evidence" value="ECO:0007669"/>
    <property type="project" value="UniProtKB-EC"/>
</dbReference>
<keyword evidence="6 11" id="KW-0418">Kinase</keyword>
<comment type="pathway">
    <text evidence="2">Carbohydrate degradation; glycolysis; D-glyceraldehyde 3-phosphate and glycerone phosphate from D-glucose: step 3/4.</text>
</comment>
<dbReference type="RefSeq" id="WP_057954289.1">
    <property type="nucleotide sequence ID" value="NZ_CP013118.1"/>
</dbReference>
<comment type="similarity">
    <text evidence="9">Belongs to the phosphofructokinase type A (PFKA) family.</text>
</comment>
<dbReference type="EMBL" id="CP013118">
    <property type="protein sequence ID" value="ALO16950.1"/>
    <property type="molecule type" value="Genomic_DNA"/>
</dbReference>
<accession>A0A0S2I3N6</accession>
<evidence type="ECO:0000256" key="6">
    <source>
        <dbReference type="ARBA" id="ARBA00022777"/>
    </source>
</evidence>
<dbReference type="GO" id="GO:0005945">
    <property type="term" value="C:6-phosphofructokinase complex"/>
    <property type="evidence" value="ECO:0007669"/>
    <property type="project" value="TreeGrafter"/>
</dbReference>
<evidence type="ECO:0000256" key="3">
    <source>
        <dbReference type="ARBA" id="ARBA00022490"/>
    </source>
</evidence>
<dbReference type="GO" id="GO:0070095">
    <property type="term" value="F:fructose-6-phosphate binding"/>
    <property type="evidence" value="ECO:0007669"/>
    <property type="project" value="TreeGrafter"/>
</dbReference>
<dbReference type="OrthoDB" id="9802503at2"/>
<dbReference type="KEGG" id="blq:L21SP5_03337"/>
<evidence type="ECO:0000256" key="9">
    <source>
        <dbReference type="ARBA" id="ARBA00038478"/>
    </source>
</evidence>
<dbReference type="PATRIC" id="fig|1307839.3.peg.3506"/>
<dbReference type="PANTHER" id="PTHR13697:SF52">
    <property type="entry name" value="ATP-DEPENDENT 6-PHOSPHOFRUCTOKINASE 3"/>
    <property type="match status" value="1"/>
</dbReference>
<gene>
    <name evidence="11" type="primary">pfkA1</name>
    <name evidence="11" type="ORF">L21SP5_03337</name>
</gene>
<name>A0A0S2I3N6_9BACT</name>
<keyword evidence="8" id="KW-0324">Glycolysis</keyword>
<evidence type="ECO:0000256" key="5">
    <source>
        <dbReference type="ARBA" id="ARBA00022723"/>
    </source>
</evidence>
<dbReference type="SUPFAM" id="SSF53784">
    <property type="entry name" value="Phosphofructokinase"/>
    <property type="match status" value="1"/>
</dbReference>
<dbReference type="GO" id="GO:0046872">
    <property type="term" value="F:metal ion binding"/>
    <property type="evidence" value="ECO:0007669"/>
    <property type="project" value="UniProtKB-KW"/>
</dbReference>
<evidence type="ECO:0000259" key="10">
    <source>
        <dbReference type="Pfam" id="PF00365"/>
    </source>
</evidence>
<dbReference type="Proteomes" id="UP000064893">
    <property type="component" value="Chromosome"/>
</dbReference>
<dbReference type="GO" id="GO:0016208">
    <property type="term" value="F:AMP binding"/>
    <property type="evidence" value="ECO:0007669"/>
    <property type="project" value="TreeGrafter"/>
</dbReference>
<organism evidence="11 12">
    <name type="scientific">Salinivirga cyanobacteriivorans</name>
    <dbReference type="NCBI Taxonomy" id="1307839"/>
    <lineage>
        <taxon>Bacteria</taxon>
        <taxon>Pseudomonadati</taxon>
        <taxon>Bacteroidota</taxon>
        <taxon>Bacteroidia</taxon>
        <taxon>Bacteroidales</taxon>
        <taxon>Salinivirgaceae</taxon>
        <taxon>Salinivirga</taxon>
    </lineage>
</organism>
<comment type="cofactor">
    <cofactor evidence="1">
        <name>Mg(2+)</name>
        <dbReference type="ChEBI" id="CHEBI:18420"/>
    </cofactor>
</comment>
<dbReference type="Pfam" id="PF00365">
    <property type="entry name" value="PFK"/>
    <property type="match status" value="1"/>
</dbReference>
<keyword evidence="4 11" id="KW-0808">Transferase</keyword>
<dbReference type="PANTHER" id="PTHR13697">
    <property type="entry name" value="PHOSPHOFRUCTOKINASE"/>
    <property type="match status" value="1"/>
</dbReference>
<dbReference type="GO" id="GO:0006002">
    <property type="term" value="P:fructose 6-phosphate metabolic process"/>
    <property type="evidence" value="ECO:0007669"/>
    <property type="project" value="InterPro"/>
</dbReference>
<evidence type="ECO:0000313" key="11">
    <source>
        <dbReference type="EMBL" id="ALO16950.1"/>
    </source>
</evidence>
<dbReference type="PRINTS" id="PR00476">
    <property type="entry name" value="PHFRCTKINASE"/>
</dbReference>
<dbReference type="Gene3D" id="3.40.50.460">
    <property type="entry name" value="Phosphofructokinase domain"/>
    <property type="match status" value="1"/>
</dbReference>
<keyword evidence="12" id="KW-1185">Reference proteome</keyword>
<dbReference type="InterPro" id="IPR022953">
    <property type="entry name" value="ATP_PFK"/>
</dbReference>
<evidence type="ECO:0000256" key="2">
    <source>
        <dbReference type="ARBA" id="ARBA00004679"/>
    </source>
</evidence>
<proteinExistence type="inferred from homology"/>
<dbReference type="GO" id="GO:0042802">
    <property type="term" value="F:identical protein binding"/>
    <property type="evidence" value="ECO:0007669"/>
    <property type="project" value="TreeGrafter"/>
</dbReference>
<keyword evidence="7" id="KW-0460">Magnesium</keyword>
<dbReference type="GO" id="GO:0030388">
    <property type="term" value="P:fructose 1,6-bisphosphate metabolic process"/>
    <property type="evidence" value="ECO:0007669"/>
    <property type="project" value="TreeGrafter"/>
</dbReference>
<protein>
    <submittedName>
        <fullName evidence="11">6-phosphofructokinase 1</fullName>
        <ecNumber evidence="11">2.7.1.11</ecNumber>
    </submittedName>
</protein>
<dbReference type="InterPro" id="IPR000023">
    <property type="entry name" value="Phosphofructokinase_dom"/>
</dbReference>
<evidence type="ECO:0000313" key="12">
    <source>
        <dbReference type="Proteomes" id="UP000064893"/>
    </source>
</evidence>
<dbReference type="InterPro" id="IPR035966">
    <property type="entry name" value="PKF_sf"/>
</dbReference>
<dbReference type="GO" id="GO:0061621">
    <property type="term" value="P:canonical glycolysis"/>
    <property type="evidence" value="ECO:0007669"/>
    <property type="project" value="TreeGrafter"/>
</dbReference>
<reference evidence="11 12" key="1">
    <citation type="submission" date="2015-11" db="EMBL/GenBank/DDBJ databases">
        <title>Description and complete genome sequence of a novel strain predominating in hypersaline microbial mats and representing a new family of the Bacteriodetes phylum.</title>
        <authorList>
            <person name="Spring S."/>
            <person name="Bunk B."/>
            <person name="Sproer C."/>
            <person name="Klenk H.-P."/>
        </authorList>
    </citation>
    <scope>NUCLEOTIDE SEQUENCE [LARGE SCALE GENOMIC DNA]</scope>
    <source>
        <strain evidence="11 12">L21-Spi-D4</strain>
    </source>
</reference>
<dbReference type="GO" id="GO:0048029">
    <property type="term" value="F:monosaccharide binding"/>
    <property type="evidence" value="ECO:0007669"/>
    <property type="project" value="TreeGrafter"/>
</dbReference>